<feature type="non-terminal residue" evidence="4">
    <location>
        <position position="1"/>
    </location>
</feature>
<proteinExistence type="predicted"/>
<dbReference type="PROSITE" id="PS50088">
    <property type="entry name" value="ANK_REPEAT"/>
    <property type="match status" value="1"/>
</dbReference>
<protein>
    <submittedName>
        <fullName evidence="4">Uncharacterized protein</fullName>
    </submittedName>
</protein>
<dbReference type="Gene3D" id="1.25.40.10">
    <property type="entry name" value="Tetratricopeptide repeat domain"/>
    <property type="match status" value="1"/>
</dbReference>
<dbReference type="PANTHER" id="PTHR24198:SF165">
    <property type="entry name" value="ANKYRIN REPEAT-CONTAINING PROTEIN-RELATED"/>
    <property type="match status" value="1"/>
</dbReference>
<dbReference type="EMBL" id="BRXZ01000559">
    <property type="protein sequence ID" value="GMH47132.1"/>
    <property type="molecule type" value="Genomic_DNA"/>
</dbReference>
<dbReference type="SUPFAM" id="SSF48403">
    <property type="entry name" value="Ankyrin repeat"/>
    <property type="match status" value="1"/>
</dbReference>
<dbReference type="AlphaFoldDB" id="A0A9W7DLZ3"/>
<keyword evidence="1" id="KW-0677">Repeat</keyword>
<dbReference type="Gene3D" id="1.25.40.20">
    <property type="entry name" value="Ankyrin repeat-containing domain"/>
    <property type="match status" value="1"/>
</dbReference>
<dbReference type="Pfam" id="PF13424">
    <property type="entry name" value="TPR_12"/>
    <property type="match status" value="1"/>
</dbReference>
<dbReference type="OrthoDB" id="194358at2759"/>
<gene>
    <name evidence="4" type="ORF">TrRE_jg7684</name>
</gene>
<dbReference type="Proteomes" id="UP001165082">
    <property type="component" value="Unassembled WGS sequence"/>
</dbReference>
<feature type="repeat" description="ANK" evidence="3">
    <location>
        <begin position="160"/>
        <end position="186"/>
    </location>
</feature>
<accession>A0A9W7DLZ3</accession>
<dbReference type="InterPro" id="IPR002110">
    <property type="entry name" value="Ankyrin_rpt"/>
</dbReference>
<keyword evidence="2 3" id="KW-0040">ANK repeat</keyword>
<sequence length="406" mass="45767">RAPIALAPLRWNLVKLGRKWDAKISTFMAQATKQKSDLIKSHRHTMSKHNKKSRQSFEKAKEATPINKRLEMMQKSYENLTFAKQTNRAESLKRRLDPMVNSFYKKELAGHITMSRKETTRLKGAMEGERAKLDVKLDHQVDFAKRLLDCRASVNALGPNDETPLHLASGWGTKETVGLLLQCGADKTMKYLGKTPLTIAKENMREDIAKLLAGWMRVGLGYKRMAELSEPPPKDYSEEADAKVATQLRALDMKINLSGRFHAGLVHSYAKLVKMYRESDPPRWEEALEGGKRIVEIRRHALQTVQGGGGGGEEEGVSLAAAMNNLGELSHAASDYPSARRYLSAALESMTSLRGHSHQSTAPVLLNYANHLLESGDYEESRPLLMRYCEYQRELHTHEVRVWGVC</sequence>
<dbReference type="SUPFAM" id="SSF48452">
    <property type="entry name" value="TPR-like"/>
    <property type="match status" value="1"/>
</dbReference>
<reference evidence="4" key="1">
    <citation type="submission" date="2022-07" db="EMBL/GenBank/DDBJ databases">
        <title>Genome analysis of Parmales, a sister group of diatoms, reveals the evolutionary specialization of diatoms from phago-mixotrophs to photoautotrophs.</title>
        <authorList>
            <person name="Ban H."/>
            <person name="Sato S."/>
            <person name="Yoshikawa S."/>
            <person name="Kazumasa Y."/>
            <person name="Nakamura Y."/>
            <person name="Ichinomiya M."/>
            <person name="Saitoh K."/>
            <person name="Sato N."/>
            <person name="Blanc-Mathieu R."/>
            <person name="Endo H."/>
            <person name="Kuwata A."/>
            <person name="Ogata H."/>
        </authorList>
    </citation>
    <scope>NUCLEOTIDE SEQUENCE</scope>
</reference>
<evidence type="ECO:0000256" key="2">
    <source>
        <dbReference type="ARBA" id="ARBA00023043"/>
    </source>
</evidence>
<evidence type="ECO:0000313" key="4">
    <source>
        <dbReference type="EMBL" id="GMH47132.1"/>
    </source>
</evidence>
<dbReference type="Pfam" id="PF12796">
    <property type="entry name" value="Ank_2"/>
    <property type="match status" value="1"/>
</dbReference>
<dbReference type="PANTHER" id="PTHR24198">
    <property type="entry name" value="ANKYRIN REPEAT AND PROTEIN KINASE DOMAIN-CONTAINING PROTEIN"/>
    <property type="match status" value="1"/>
</dbReference>
<comment type="caution">
    <text evidence="4">The sequence shown here is derived from an EMBL/GenBank/DDBJ whole genome shotgun (WGS) entry which is preliminary data.</text>
</comment>
<name>A0A9W7DLZ3_9STRA</name>
<evidence type="ECO:0000256" key="1">
    <source>
        <dbReference type="ARBA" id="ARBA00022737"/>
    </source>
</evidence>
<evidence type="ECO:0000313" key="5">
    <source>
        <dbReference type="Proteomes" id="UP001165082"/>
    </source>
</evidence>
<keyword evidence="5" id="KW-1185">Reference proteome</keyword>
<organism evidence="4 5">
    <name type="scientific">Triparma retinervis</name>
    <dbReference type="NCBI Taxonomy" id="2557542"/>
    <lineage>
        <taxon>Eukaryota</taxon>
        <taxon>Sar</taxon>
        <taxon>Stramenopiles</taxon>
        <taxon>Ochrophyta</taxon>
        <taxon>Bolidophyceae</taxon>
        <taxon>Parmales</taxon>
        <taxon>Triparmaceae</taxon>
        <taxon>Triparma</taxon>
    </lineage>
</organism>
<dbReference type="PROSITE" id="PS50297">
    <property type="entry name" value="ANK_REP_REGION"/>
    <property type="match status" value="1"/>
</dbReference>
<evidence type="ECO:0000256" key="3">
    <source>
        <dbReference type="PROSITE-ProRule" id="PRU00023"/>
    </source>
</evidence>
<dbReference type="InterPro" id="IPR011990">
    <property type="entry name" value="TPR-like_helical_dom_sf"/>
</dbReference>
<dbReference type="InterPro" id="IPR036770">
    <property type="entry name" value="Ankyrin_rpt-contain_sf"/>
</dbReference>